<dbReference type="Pfam" id="PF04205">
    <property type="entry name" value="FMN_bind"/>
    <property type="match status" value="1"/>
</dbReference>
<evidence type="ECO:0000256" key="11">
    <source>
        <dbReference type="ARBA" id="ARBA00023053"/>
    </source>
</evidence>
<feature type="domain" description="FMN-binding" evidence="16">
    <location>
        <begin position="5"/>
        <end position="80"/>
    </location>
</feature>
<evidence type="ECO:0000256" key="13">
    <source>
        <dbReference type="ARBA" id="ARBA00023075"/>
    </source>
</evidence>
<evidence type="ECO:0000256" key="10">
    <source>
        <dbReference type="ARBA" id="ARBA00023027"/>
    </source>
</evidence>
<keyword evidence="10" id="KW-0520">NAD</keyword>
<evidence type="ECO:0000313" key="17">
    <source>
        <dbReference type="EMBL" id="MBO1916266.1"/>
    </source>
</evidence>
<keyword evidence="7" id="KW-0812">Transmembrane</keyword>
<keyword evidence="9" id="KW-1133">Transmembrane helix</keyword>
<dbReference type="InterPro" id="IPR010204">
    <property type="entry name" value="NqrC"/>
</dbReference>
<evidence type="ECO:0000256" key="8">
    <source>
        <dbReference type="ARBA" id="ARBA00022967"/>
    </source>
</evidence>
<dbReference type="AlphaFoldDB" id="A0A939NGF6"/>
<dbReference type="GO" id="GO:0010181">
    <property type="term" value="F:FMN binding"/>
    <property type="evidence" value="ECO:0007669"/>
    <property type="project" value="InterPro"/>
</dbReference>
<keyword evidence="5" id="KW-0285">Flavoprotein</keyword>
<dbReference type="EMBL" id="JAGETQ010000060">
    <property type="protein sequence ID" value="MBO1916266.1"/>
    <property type="molecule type" value="Genomic_DNA"/>
</dbReference>
<dbReference type="PANTHER" id="PTHR37838:SF1">
    <property type="entry name" value="NA(+)-TRANSLOCATING NADH-QUINONE REDUCTASE SUBUNIT C"/>
    <property type="match status" value="1"/>
</dbReference>
<evidence type="ECO:0000256" key="14">
    <source>
        <dbReference type="ARBA" id="ARBA00023136"/>
    </source>
</evidence>
<organism evidence="17 18">
    <name type="scientific">Providencia rettgeri</name>
    <dbReference type="NCBI Taxonomy" id="587"/>
    <lineage>
        <taxon>Bacteria</taxon>
        <taxon>Pseudomonadati</taxon>
        <taxon>Pseudomonadota</taxon>
        <taxon>Gammaproteobacteria</taxon>
        <taxon>Enterobacterales</taxon>
        <taxon>Morganellaceae</taxon>
        <taxon>Providencia</taxon>
    </lineage>
</organism>
<evidence type="ECO:0000256" key="12">
    <source>
        <dbReference type="ARBA" id="ARBA00023065"/>
    </source>
</evidence>
<keyword evidence="2" id="KW-1003">Cell membrane</keyword>
<dbReference type="GO" id="GO:0016655">
    <property type="term" value="F:oxidoreductase activity, acting on NAD(P)H, quinone or similar compound as acceptor"/>
    <property type="evidence" value="ECO:0007669"/>
    <property type="project" value="InterPro"/>
</dbReference>
<keyword evidence="3" id="KW-0997">Cell inner membrane</keyword>
<evidence type="ECO:0000256" key="7">
    <source>
        <dbReference type="ARBA" id="ARBA00022692"/>
    </source>
</evidence>
<name>A0A939NGF6_PRORE</name>
<keyword evidence="13" id="KW-0830">Ubiquinone</keyword>
<comment type="caution">
    <text evidence="17">The sequence shown here is derived from an EMBL/GenBank/DDBJ whole genome shotgun (WGS) entry which is preliminary data.</text>
</comment>
<dbReference type="PANTHER" id="PTHR37838">
    <property type="entry name" value="NA(+)-TRANSLOCATING NADH-QUINONE REDUCTASE SUBUNIT C"/>
    <property type="match status" value="1"/>
</dbReference>
<keyword evidence="6" id="KW-0288">FMN</keyword>
<keyword evidence="8" id="KW-1278">Translocase</keyword>
<dbReference type="InterPro" id="IPR007329">
    <property type="entry name" value="FMN-bd"/>
</dbReference>
<evidence type="ECO:0000256" key="9">
    <source>
        <dbReference type="ARBA" id="ARBA00022989"/>
    </source>
</evidence>
<keyword evidence="12" id="KW-0406">Ion transport</keyword>
<evidence type="ECO:0000256" key="4">
    <source>
        <dbReference type="ARBA" id="ARBA00022553"/>
    </source>
</evidence>
<protein>
    <submittedName>
        <fullName evidence="17">FMN-binding protein</fullName>
    </submittedName>
</protein>
<gene>
    <name evidence="17" type="ORF">J4727_11595</name>
</gene>
<evidence type="ECO:0000256" key="2">
    <source>
        <dbReference type="ARBA" id="ARBA00022475"/>
    </source>
</evidence>
<sequence>GVTSRGITYYAHGETPEGWVVRFDNPQWKHNGQVKSCSMNRGFRQLKSCAVVLWNPARIDGLSGATLTSNGIQHMFDFWLGITVWSVPEKVREGALNNG</sequence>
<evidence type="ECO:0000256" key="6">
    <source>
        <dbReference type="ARBA" id="ARBA00022643"/>
    </source>
</evidence>
<evidence type="ECO:0000259" key="16">
    <source>
        <dbReference type="Pfam" id="PF04205"/>
    </source>
</evidence>
<dbReference type="GO" id="GO:0016020">
    <property type="term" value="C:membrane"/>
    <property type="evidence" value="ECO:0007669"/>
    <property type="project" value="InterPro"/>
</dbReference>
<evidence type="ECO:0000256" key="1">
    <source>
        <dbReference type="ARBA" id="ARBA00022448"/>
    </source>
</evidence>
<evidence type="ECO:0000256" key="5">
    <source>
        <dbReference type="ARBA" id="ARBA00022630"/>
    </source>
</evidence>
<reference evidence="17" key="1">
    <citation type="submission" date="2021-03" db="EMBL/GenBank/DDBJ databases">
        <title>Molecular epidemiology and mechanisms of colistin and carbapenem resistance in Enterobacteriaceae from clinical isolates, the environment and porcine samples in Pretoria, South Africa.</title>
        <authorList>
            <person name="Bogoshi D."/>
            <person name="Mbelle N.M."/>
            <person name="Naidoo V."/>
            <person name="Osei Sekyere J."/>
        </authorList>
    </citation>
    <scope>NUCLEOTIDE SEQUENCE</scope>
    <source>
        <strain evidence="17">C052</strain>
    </source>
</reference>
<keyword evidence="4" id="KW-0597">Phosphoprotein</keyword>
<feature type="non-terminal residue" evidence="17">
    <location>
        <position position="1"/>
    </location>
</feature>
<keyword evidence="1" id="KW-0813">Transport</keyword>
<keyword evidence="15" id="KW-0739">Sodium transport</keyword>
<evidence type="ECO:0000256" key="15">
    <source>
        <dbReference type="ARBA" id="ARBA00023201"/>
    </source>
</evidence>
<accession>A0A939NGF6</accession>
<dbReference type="GO" id="GO:0006814">
    <property type="term" value="P:sodium ion transport"/>
    <property type="evidence" value="ECO:0007669"/>
    <property type="project" value="UniProtKB-KW"/>
</dbReference>
<evidence type="ECO:0000256" key="3">
    <source>
        <dbReference type="ARBA" id="ARBA00022519"/>
    </source>
</evidence>
<evidence type="ECO:0000313" key="18">
    <source>
        <dbReference type="Proteomes" id="UP000664477"/>
    </source>
</evidence>
<keyword evidence="11" id="KW-0915">Sodium</keyword>
<dbReference type="Proteomes" id="UP000664477">
    <property type="component" value="Unassembled WGS sequence"/>
</dbReference>
<keyword evidence="14" id="KW-0472">Membrane</keyword>
<proteinExistence type="predicted"/>